<proteinExistence type="predicted"/>
<organism evidence="1 2">
    <name type="scientific">Segatella sinensis</name>
    <dbReference type="NCBI Taxonomy" id="3085167"/>
    <lineage>
        <taxon>Bacteria</taxon>
        <taxon>Pseudomonadati</taxon>
        <taxon>Bacteroidota</taxon>
        <taxon>Bacteroidia</taxon>
        <taxon>Bacteroidales</taxon>
        <taxon>Prevotellaceae</taxon>
        <taxon>Segatella</taxon>
    </lineage>
</organism>
<comment type="caution">
    <text evidence="1">The sequence shown here is derived from an EMBL/GenBank/DDBJ whole genome shotgun (WGS) entry which is preliminary data.</text>
</comment>
<evidence type="ECO:0000313" key="2">
    <source>
        <dbReference type="Proteomes" id="UP001465717"/>
    </source>
</evidence>
<dbReference type="Proteomes" id="UP001465717">
    <property type="component" value="Unassembled WGS sequence"/>
</dbReference>
<dbReference type="InterPro" id="IPR050742">
    <property type="entry name" value="Helicase_Restrict-Modif_Enz"/>
</dbReference>
<dbReference type="SUPFAM" id="SSF52540">
    <property type="entry name" value="P-loop containing nucleoside triphosphate hydrolases"/>
    <property type="match status" value="1"/>
</dbReference>
<name>A0ABV1G2C8_9BACT</name>
<accession>A0ABV1G2C8</accession>
<keyword evidence="2" id="KW-1185">Reference proteome</keyword>
<dbReference type="InterPro" id="IPR027417">
    <property type="entry name" value="P-loop_NTPase"/>
</dbReference>
<dbReference type="EMBL" id="JBBNGE010000098">
    <property type="protein sequence ID" value="MEQ2509556.1"/>
    <property type="molecule type" value="Genomic_DNA"/>
</dbReference>
<dbReference type="Gene3D" id="3.40.50.300">
    <property type="entry name" value="P-loop containing nucleotide triphosphate hydrolases"/>
    <property type="match status" value="1"/>
</dbReference>
<dbReference type="PANTHER" id="PTHR47396:SF1">
    <property type="entry name" value="ATP-DEPENDENT HELICASE IRC3-RELATED"/>
    <property type="match status" value="1"/>
</dbReference>
<sequence length="211" mass="24413">MNVNLFDEGFDCPDVEFIQMARPTLSLAKYLQMVGRGLRINHENKDKVCMIIDNVGNYRKFGLPDKPRNWESMFASLRAGKGIIPTYVKKIQNIIAVNDEMVTVKKANTARKKMTAKQLKEYLKNVEPFQQDGRWGLKVMNDIIVKPIYAHISNFRGDYAQCRIGIQKCLYGLLDRRGNIILPPEYKYIYGWNEHAVEVKSNDGYCRTIEL</sequence>
<reference evidence="1 2" key="1">
    <citation type="submission" date="2024-04" db="EMBL/GenBank/DDBJ databases">
        <title>Human intestinal bacterial collection.</title>
        <authorList>
            <person name="Pauvert C."/>
            <person name="Hitch T.C.A."/>
            <person name="Clavel T."/>
        </authorList>
    </citation>
    <scope>NUCLEOTIDE SEQUENCE [LARGE SCALE GENOMIC DNA]</scope>
    <source>
        <strain evidence="1 2">CLA-AA-H174</strain>
    </source>
</reference>
<evidence type="ECO:0000313" key="1">
    <source>
        <dbReference type="EMBL" id="MEQ2509556.1"/>
    </source>
</evidence>
<dbReference type="PANTHER" id="PTHR47396">
    <property type="entry name" value="TYPE I RESTRICTION ENZYME ECOKI R PROTEIN"/>
    <property type="match status" value="1"/>
</dbReference>
<dbReference type="InterPro" id="IPR032774">
    <property type="entry name" value="WG_beta_rep"/>
</dbReference>
<dbReference type="RefSeq" id="WP_349226875.1">
    <property type="nucleotide sequence ID" value="NZ_JBBNFG020000076.1"/>
</dbReference>
<gene>
    <name evidence="1" type="ORF">AAAT87_15035</name>
</gene>
<protein>
    <submittedName>
        <fullName evidence="1">WG repeat-containing protein</fullName>
    </submittedName>
</protein>
<dbReference type="Pfam" id="PF14903">
    <property type="entry name" value="WG_beta_rep"/>
    <property type="match status" value="1"/>
</dbReference>